<feature type="non-terminal residue" evidence="3">
    <location>
        <position position="312"/>
    </location>
</feature>
<dbReference type="Gene3D" id="3.40.50.1110">
    <property type="entry name" value="SGNH hydrolase"/>
    <property type="match status" value="1"/>
</dbReference>
<dbReference type="Proteomes" id="UP000266841">
    <property type="component" value="Unassembled WGS sequence"/>
</dbReference>
<gene>
    <name evidence="3" type="ORF">THAOC_31766</name>
</gene>
<keyword evidence="4" id="KW-1185">Reference proteome</keyword>
<proteinExistence type="predicted"/>
<feature type="chain" id="PRO_5003839396" description="SGNH hydrolase-type esterase domain-containing protein" evidence="1">
    <location>
        <begin position="25"/>
        <end position="312"/>
    </location>
</feature>
<dbReference type="InterPro" id="IPR036514">
    <property type="entry name" value="SGNH_hydro_sf"/>
</dbReference>
<dbReference type="Pfam" id="PF13472">
    <property type="entry name" value="Lipase_GDSL_2"/>
    <property type="match status" value="1"/>
</dbReference>
<dbReference type="InterPro" id="IPR013830">
    <property type="entry name" value="SGNH_hydro"/>
</dbReference>
<name>K0RRR3_THAOC</name>
<feature type="domain" description="SGNH hydrolase-type esterase" evidence="2">
    <location>
        <begin position="145"/>
        <end position="294"/>
    </location>
</feature>
<dbReference type="OrthoDB" id="188437at2759"/>
<accession>K0RRR3</accession>
<comment type="caution">
    <text evidence="3">The sequence shown here is derived from an EMBL/GenBank/DDBJ whole genome shotgun (WGS) entry which is preliminary data.</text>
</comment>
<evidence type="ECO:0000313" key="3">
    <source>
        <dbReference type="EMBL" id="EJK49362.1"/>
    </source>
</evidence>
<keyword evidence="1" id="KW-0732">Signal</keyword>
<evidence type="ECO:0000256" key="1">
    <source>
        <dbReference type="SAM" id="SignalP"/>
    </source>
</evidence>
<dbReference type="SUPFAM" id="SSF52266">
    <property type="entry name" value="SGNH hydrolase"/>
    <property type="match status" value="1"/>
</dbReference>
<evidence type="ECO:0000313" key="4">
    <source>
        <dbReference type="Proteomes" id="UP000266841"/>
    </source>
</evidence>
<dbReference type="OMA" id="HESGRAN"/>
<reference evidence="3 4" key="1">
    <citation type="journal article" date="2012" name="Genome Biol.">
        <title>Genome and low-iron response of an oceanic diatom adapted to chronic iron limitation.</title>
        <authorList>
            <person name="Lommer M."/>
            <person name="Specht M."/>
            <person name="Roy A.S."/>
            <person name="Kraemer L."/>
            <person name="Andreson R."/>
            <person name="Gutowska M.A."/>
            <person name="Wolf J."/>
            <person name="Bergner S.V."/>
            <person name="Schilhabel M.B."/>
            <person name="Klostermeier U.C."/>
            <person name="Beiko R.G."/>
            <person name="Rosenstiel P."/>
            <person name="Hippler M."/>
            <person name="Laroche J."/>
        </authorList>
    </citation>
    <scope>NUCLEOTIDE SEQUENCE [LARGE SCALE GENOMIC DNA]</scope>
    <source>
        <strain evidence="3 4">CCMP1005</strain>
    </source>
</reference>
<feature type="signal peptide" evidence="1">
    <location>
        <begin position="1"/>
        <end position="24"/>
    </location>
</feature>
<sequence>MQLHPFRNRFLAATLVFIARGTSAIATKEDEVILGSGNGCPDGRVKVTCRDGCEQAMNVAPANVRNADFAGTETEKNWPSGCYFCDNVKNCWDGVWFNRHESGRANGGAAPLCVLPSADYCSDDGDDSDDSVDTLFAGDSDIDYWPGVMRAEAFPRSLNKGVAGWTCKTLNRKIQGFLNGAAPRWTVLVCGENDIMGGTSPRKTFWHFKQAVQKIIMSGSRVLYIGTKPEPDTTYLHSKYRNYDKKIRAYANALAAGEDAPPLVMVDSYRGFEDLGNPNSLYDDDELHLSNQGYVYWTRWAKDAMAEADAGA</sequence>
<dbReference type="AlphaFoldDB" id="K0RRR3"/>
<organism evidence="3 4">
    <name type="scientific">Thalassiosira oceanica</name>
    <name type="common">Marine diatom</name>
    <dbReference type="NCBI Taxonomy" id="159749"/>
    <lineage>
        <taxon>Eukaryota</taxon>
        <taxon>Sar</taxon>
        <taxon>Stramenopiles</taxon>
        <taxon>Ochrophyta</taxon>
        <taxon>Bacillariophyta</taxon>
        <taxon>Coscinodiscophyceae</taxon>
        <taxon>Thalassiosirophycidae</taxon>
        <taxon>Thalassiosirales</taxon>
        <taxon>Thalassiosiraceae</taxon>
        <taxon>Thalassiosira</taxon>
    </lineage>
</organism>
<dbReference type="EMBL" id="AGNL01044866">
    <property type="protein sequence ID" value="EJK49362.1"/>
    <property type="molecule type" value="Genomic_DNA"/>
</dbReference>
<protein>
    <recommendedName>
        <fullName evidence="2">SGNH hydrolase-type esterase domain-containing protein</fullName>
    </recommendedName>
</protein>
<evidence type="ECO:0000259" key="2">
    <source>
        <dbReference type="Pfam" id="PF13472"/>
    </source>
</evidence>